<name>A0ABW6BDA8_9SPHI</name>
<sequence length="312" mass="36217">MKPSNPTKHHYVPRVYLKRFADENSEFFQFSKQYKTISQKHISKVGYKHDYFKIQREETKLINSIQDEYYIEKNGFTQQENNFNKLASLVSQKLQISFEMRKIEVEILLQTIITIKRRNPSTRQQLTDNLKKEAASGTFERIFEPFRELAQKVDNADPMIYLNKEKNEFINDPSKSDDLYLSSFIDQSKVVREITKTFFQSAIQIYHAPEDSQFVTSDNPGFFVSGNEIINFGGLGGSYLFAFPISPETCLIIDSDESGYPSIHHTTIIPKVCTKKQVDYINYATTLIANGNVFVKDRQYAEQVKSQSRTNQ</sequence>
<dbReference type="RefSeq" id="WP_320184327.1">
    <property type="nucleotide sequence ID" value="NZ_CP138332.1"/>
</dbReference>
<dbReference type="Pfam" id="PF14022">
    <property type="entry name" value="DUF4238"/>
    <property type="match status" value="1"/>
</dbReference>
<evidence type="ECO:0000313" key="2">
    <source>
        <dbReference type="Proteomes" id="UP001597525"/>
    </source>
</evidence>
<accession>A0ABW6BDA8</accession>
<proteinExistence type="predicted"/>
<keyword evidence="2" id="KW-1185">Reference proteome</keyword>
<evidence type="ECO:0000313" key="1">
    <source>
        <dbReference type="EMBL" id="MFD2966543.1"/>
    </source>
</evidence>
<dbReference type="InterPro" id="IPR025332">
    <property type="entry name" value="DUF4238"/>
</dbReference>
<dbReference type="Proteomes" id="UP001597525">
    <property type="component" value="Unassembled WGS sequence"/>
</dbReference>
<gene>
    <name evidence="1" type="ORF">ACFS7Y_04050</name>
</gene>
<dbReference type="EMBL" id="JBHUPB010000003">
    <property type="protein sequence ID" value="MFD2966543.1"/>
    <property type="molecule type" value="Genomic_DNA"/>
</dbReference>
<organism evidence="1 2">
    <name type="scientific">Sphingobacterium bambusae</name>
    <dbReference type="NCBI Taxonomy" id="662858"/>
    <lineage>
        <taxon>Bacteria</taxon>
        <taxon>Pseudomonadati</taxon>
        <taxon>Bacteroidota</taxon>
        <taxon>Sphingobacteriia</taxon>
        <taxon>Sphingobacteriales</taxon>
        <taxon>Sphingobacteriaceae</taxon>
        <taxon>Sphingobacterium</taxon>
    </lineage>
</organism>
<protein>
    <submittedName>
        <fullName evidence="1">DUF4238 domain-containing protein</fullName>
    </submittedName>
</protein>
<comment type="caution">
    <text evidence="1">The sequence shown here is derived from an EMBL/GenBank/DDBJ whole genome shotgun (WGS) entry which is preliminary data.</text>
</comment>
<reference evidence="2" key="1">
    <citation type="journal article" date="2019" name="Int. J. Syst. Evol. Microbiol.">
        <title>The Global Catalogue of Microorganisms (GCM) 10K type strain sequencing project: providing services to taxonomists for standard genome sequencing and annotation.</title>
        <authorList>
            <consortium name="The Broad Institute Genomics Platform"/>
            <consortium name="The Broad Institute Genome Sequencing Center for Infectious Disease"/>
            <person name="Wu L."/>
            <person name="Ma J."/>
        </authorList>
    </citation>
    <scope>NUCLEOTIDE SEQUENCE [LARGE SCALE GENOMIC DNA]</scope>
    <source>
        <strain evidence="2">KCTC 22814</strain>
    </source>
</reference>